<keyword evidence="5" id="KW-1185">Reference proteome</keyword>
<reference evidence="4 5" key="1">
    <citation type="journal article" date="2008" name="Nature">
        <title>The genome of the choanoflagellate Monosiga brevicollis and the origin of metazoans.</title>
        <authorList>
            <consortium name="JGI Sequencing"/>
            <person name="King N."/>
            <person name="Westbrook M.J."/>
            <person name="Young S.L."/>
            <person name="Kuo A."/>
            <person name="Abedin M."/>
            <person name="Chapman J."/>
            <person name="Fairclough S."/>
            <person name="Hellsten U."/>
            <person name="Isogai Y."/>
            <person name="Letunic I."/>
            <person name="Marr M."/>
            <person name="Pincus D."/>
            <person name="Putnam N."/>
            <person name="Rokas A."/>
            <person name="Wright K.J."/>
            <person name="Zuzow R."/>
            <person name="Dirks W."/>
            <person name="Good M."/>
            <person name="Goodstein D."/>
            <person name="Lemons D."/>
            <person name="Li W."/>
            <person name="Lyons J.B."/>
            <person name="Morris A."/>
            <person name="Nichols S."/>
            <person name="Richter D.J."/>
            <person name="Salamov A."/>
            <person name="Bork P."/>
            <person name="Lim W.A."/>
            <person name="Manning G."/>
            <person name="Miller W.T."/>
            <person name="McGinnis W."/>
            <person name="Shapiro H."/>
            <person name="Tjian R."/>
            <person name="Grigoriev I.V."/>
            <person name="Rokhsar D."/>
        </authorList>
    </citation>
    <scope>NUCLEOTIDE SEQUENCE [LARGE SCALE GENOMIC DNA]</scope>
    <source>
        <strain evidence="5">MX1 / ATCC 50154</strain>
    </source>
</reference>
<protein>
    <recommendedName>
        <fullName evidence="3">BEACH domain-containing protein</fullName>
    </recommendedName>
</protein>
<evidence type="ECO:0000259" key="3">
    <source>
        <dbReference type="PROSITE" id="PS50197"/>
    </source>
</evidence>
<evidence type="ECO:0000256" key="1">
    <source>
        <dbReference type="PROSITE-ProRule" id="PRU00221"/>
    </source>
</evidence>
<feature type="domain" description="BEACH" evidence="3">
    <location>
        <begin position="362"/>
        <end position="649"/>
    </location>
</feature>
<evidence type="ECO:0000313" key="5">
    <source>
        <dbReference type="Proteomes" id="UP000001357"/>
    </source>
</evidence>
<accession>A9UWG6</accession>
<dbReference type="GO" id="GO:0005770">
    <property type="term" value="C:late endosome"/>
    <property type="evidence" value="ECO:0000318"/>
    <property type="project" value="GO_Central"/>
</dbReference>
<dbReference type="STRING" id="81824.A9UWG6"/>
<keyword evidence="1" id="KW-0853">WD repeat</keyword>
<evidence type="ECO:0000256" key="2">
    <source>
        <dbReference type="SAM" id="MobiDB-lite"/>
    </source>
</evidence>
<sequence length="1701" mass="186148">MGGAGTLSAPPGLAPASARALGRLPGCLPLAQLDQAAEESGYETILVDSDWLEILQSLDQPLADKTPPVTSAVQVEPPRCSLPPHLYAHLLQPSTNHRARSKHGVDLLVAITVPGQPRQSAQPHEPVDATTRVTPAPANPPGRTNASAPTATDPSTLPPEDGTQATSVFASLIAASHQASAQATAGVLALLHNPRALDSRITATSLDANAPASAEACQAWLDALAAAGPVFQRLPSAEAFELLPLHPTSPAPMATVPPSPFHEVLGLFLEDNSTTILLRHETCSGHHLLRHAPGLLNLNGMSTMYIFQQLCDQVANLHEQGLTHGRIGLDTIRVNPQLRVTLLPPHPNLNLNLPPPAAPGTVDISDQLPLGVLVEAWLLGGISNFDYLMALNSHAGRRLNDPNHHPIFPWITDFSGSSLGDSWRDLTQSKYRLNKGDAQLDLAWTGPDPHHVADILSELSYFVLKARVTPKDILCEHVRSRWVPEEYPSSMHRHTQTLPAPPDTPHLSLPRAHLCFTQERMYMVSPDECIPEFYTDPSMFRSIHADLPDLHLPAWADSPEDFIAQHREALESDYVTEHLHTWIDLTFGYLLTGEAAVKAKNVPYDLVGKRNVLKNSGVVQIFQAPHPAKTGQQTMWSLTNASNVSDIDESEDLAFAASLTKEGLAAGAPEALLSSVEAPRSNSEAEIRVVSSTGSVDLSDAALDVGAGDSSDVDAGPAADHVDVLERPIELPDHLIFDDVLQQRAALEGLALPSLPLVTSEQTLETQPTFPSSPAGYQSWDLFCVAVVMGQLMLSETLKSRVWARTHESDFVQQRYALAQQMLTQCESAPLLTLTALVGQLIAEHQQALLPGTRTCILHLLASQDQRQLRARDLARGLHHPYGIVYPDGFIMTTGVCAQLEDAQTKQDMLRIFSSEMDTISNLPMEGLEMLLPYFKQGFEDVGSVRQSLRLLPAMARLLPHSILYDTFGPVIQHPIEQGDEQLAPILLAHMSACADALAFTALEQTLPLMTPAVVARDLITPIFRCGHRSVPNHMPQCMALIVATFGVSLIDQFLLTTITSRLDQLLTASRGTNRVFCDVHNLLTIFHHLLQLMPDAMVLEHAHQITDRIVRAALQICASASHKLEDTERRALLWRAVDLGIQLGRRMSRDTALSIVLPCFQTFFSYCYISLLPDEMVTQQDAGDMGYLRQLFDEEICTYAYNHACRILGQINVRNKIPKLVALEEIIYPRLGDIHTQTLRGFAEEVTYNNVTDGEAREEHRLSEYPTIKATAARRVSLPARHLLSSVSSNDNESSDFILEYDQVDLSDVAVASTSNVADGSKMASTGTANLTPSARTSTSSALDARAQDQFFLAWLKYWQLYLNQSGSWRQPYQLQGQVLQQYRGHTGAVRTLVPLGFNNAAFMSGSRDRTLRVWTLEHLQHDLSWEPSIRDGRCALVYANHQRPILAATTVPGRYKAASCDGSVHIWDVRSGVCEHKAQHGKNGYVTVRGGVEQAVLFAGANDGLINVLDVRTPSMVVQQWHAFATGRLSALSAGSAPGQERWSIADLDVVEHDVMVGIGAGRLALLDTRVGYVRASWVLPHTGDLSKARFAAGQGNTALYLQGHRLHRLQLDGQVGARDLPLASEVVDFAFAKQNDLLMLQSNNRLAVINQWADWEQSESKTHRLKTLVQGSVQSLAYLADHRAALVGNDNGQLSVLY</sequence>
<dbReference type="InParanoid" id="A9UWG6"/>
<feature type="repeat" description="WD" evidence="1">
    <location>
        <begin position="1384"/>
        <end position="1419"/>
    </location>
</feature>
<dbReference type="PANTHER" id="PTHR46866">
    <property type="entry name" value="GH12955P"/>
    <property type="match status" value="1"/>
</dbReference>
<name>A9UWG6_MONBE</name>
<dbReference type="SUPFAM" id="SSF50978">
    <property type="entry name" value="WD40 repeat-like"/>
    <property type="match status" value="1"/>
</dbReference>
<dbReference type="PROSITE" id="PS50197">
    <property type="entry name" value="BEACH"/>
    <property type="match status" value="1"/>
</dbReference>
<dbReference type="GO" id="GO:2000643">
    <property type="term" value="P:positive regulation of early endosome to late endosome transport"/>
    <property type="evidence" value="ECO:0000318"/>
    <property type="project" value="GO_Central"/>
</dbReference>
<dbReference type="RefSeq" id="XP_001744975.1">
    <property type="nucleotide sequence ID" value="XM_001744923.1"/>
</dbReference>
<dbReference type="InterPro" id="IPR011009">
    <property type="entry name" value="Kinase-like_dom_sf"/>
</dbReference>
<dbReference type="InterPro" id="IPR036372">
    <property type="entry name" value="BEACH_dom_sf"/>
</dbReference>
<dbReference type="SUPFAM" id="SSF56112">
    <property type="entry name" value="Protein kinase-like (PK-like)"/>
    <property type="match status" value="1"/>
</dbReference>
<dbReference type="InterPro" id="IPR036322">
    <property type="entry name" value="WD40_repeat_dom_sf"/>
</dbReference>
<dbReference type="Gene3D" id="1.10.1540.10">
    <property type="entry name" value="BEACH domain"/>
    <property type="match status" value="1"/>
</dbReference>
<dbReference type="Pfam" id="PF02138">
    <property type="entry name" value="Beach"/>
    <property type="match status" value="2"/>
</dbReference>
<dbReference type="EMBL" id="CH991548">
    <property type="protein sequence ID" value="EDQ90208.1"/>
    <property type="molecule type" value="Genomic_DNA"/>
</dbReference>
<dbReference type="Gene3D" id="2.130.10.10">
    <property type="entry name" value="YVTN repeat-like/Quinoprotein amine dehydrogenase"/>
    <property type="match status" value="1"/>
</dbReference>
<dbReference type="SMART" id="SM01026">
    <property type="entry name" value="Beach"/>
    <property type="match status" value="1"/>
</dbReference>
<dbReference type="eggNOG" id="KOG4190">
    <property type="taxonomic scope" value="Eukaryota"/>
</dbReference>
<dbReference type="InterPro" id="IPR001680">
    <property type="entry name" value="WD40_rpt"/>
</dbReference>
<feature type="compositionally biased region" description="Polar residues" evidence="2">
    <location>
        <begin position="142"/>
        <end position="155"/>
    </location>
</feature>
<feature type="region of interest" description="Disordered" evidence="2">
    <location>
        <begin position="116"/>
        <end position="163"/>
    </location>
</feature>
<dbReference type="SUPFAM" id="SSF81837">
    <property type="entry name" value="BEACH domain"/>
    <property type="match status" value="1"/>
</dbReference>
<dbReference type="Proteomes" id="UP000001357">
    <property type="component" value="Unassembled WGS sequence"/>
</dbReference>
<dbReference type="FunCoup" id="A9UWG6">
    <property type="interactions" value="597"/>
</dbReference>
<dbReference type="CDD" id="cd06071">
    <property type="entry name" value="Beach"/>
    <property type="match status" value="1"/>
</dbReference>
<dbReference type="InterPro" id="IPR015943">
    <property type="entry name" value="WD40/YVTN_repeat-like_dom_sf"/>
</dbReference>
<evidence type="ECO:0000313" key="4">
    <source>
        <dbReference type="EMBL" id="EDQ90208.1"/>
    </source>
</evidence>
<dbReference type="PANTHER" id="PTHR46866:SF1">
    <property type="entry name" value="GH12955P"/>
    <property type="match status" value="1"/>
</dbReference>
<dbReference type="eggNOG" id="KOG1786">
    <property type="taxonomic scope" value="Eukaryota"/>
</dbReference>
<dbReference type="GeneID" id="5890236"/>
<gene>
    <name evidence="4" type="ORF">MONBRDRAFT_24458</name>
</gene>
<proteinExistence type="predicted"/>
<organism evidence="4 5">
    <name type="scientific">Monosiga brevicollis</name>
    <name type="common">Choanoflagellate</name>
    <dbReference type="NCBI Taxonomy" id="81824"/>
    <lineage>
        <taxon>Eukaryota</taxon>
        <taxon>Choanoflagellata</taxon>
        <taxon>Craspedida</taxon>
        <taxon>Salpingoecidae</taxon>
        <taxon>Monosiga</taxon>
    </lineage>
</organism>
<dbReference type="SMART" id="SM00320">
    <property type="entry name" value="WD40"/>
    <property type="match status" value="2"/>
</dbReference>
<dbReference type="KEGG" id="mbr:MONBRDRAFT_24458"/>
<dbReference type="GO" id="GO:0005769">
    <property type="term" value="C:early endosome"/>
    <property type="evidence" value="ECO:0000318"/>
    <property type="project" value="GO_Central"/>
</dbReference>
<dbReference type="InterPro" id="IPR000409">
    <property type="entry name" value="BEACH_dom"/>
</dbReference>
<dbReference type="PROSITE" id="PS50082">
    <property type="entry name" value="WD_REPEATS_2"/>
    <property type="match status" value="1"/>
</dbReference>
<dbReference type="Pfam" id="PF00400">
    <property type="entry name" value="WD40"/>
    <property type="match status" value="1"/>
</dbReference>